<accession>A0AAV0KEY2</accession>
<name>A0AAV0KEY2_9ROSI</name>
<protein>
    <submittedName>
        <fullName evidence="5">Uncharacterized protein</fullName>
    </submittedName>
</protein>
<dbReference type="InterPro" id="IPR024960">
    <property type="entry name" value="PEMT/MFAP"/>
</dbReference>
<evidence type="ECO:0000256" key="1">
    <source>
        <dbReference type="ARBA" id="ARBA00022603"/>
    </source>
</evidence>
<dbReference type="GO" id="GO:0008757">
    <property type="term" value="F:S-adenosylmethionine-dependent methyltransferase activity"/>
    <property type="evidence" value="ECO:0007669"/>
    <property type="project" value="InterPro"/>
</dbReference>
<gene>
    <name evidence="5" type="ORF">LITE_LOCUS18501</name>
</gene>
<proteinExistence type="predicted"/>
<keyword evidence="3" id="KW-0949">S-adenosyl-L-methionine</keyword>
<reference evidence="5" key="1">
    <citation type="submission" date="2022-08" db="EMBL/GenBank/DDBJ databases">
        <authorList>
            <person name="Gutierrez-Valencia J."/>
        </authorList>
    </citation>
    <scope>NUCLEOTIDE SEQUENCE</scope>
</reference>
<keyword evidence="2" id="KW-0808">Transferase</keyword>
<dbReference type="GO" id="GO:0006656">
    <property type="term" value="P:phosphatidylcholine biosynthetic process"/>
    <property type="evidence" value="ECO:0007669"/>
    <property type="project" value="InterPro"/>
</dbReference>
<keyword evidence="4" id="KW-0256">Endoplasmic reticulum</keyword>
<dbReference type="PANTHER" id="PTHR15458">
    <property type="entry name" value="PHOSPHATIDYLETHANOLAMINE N-METHYLTRANSFERASE"/>
    <property type="match status" value="1"/>
</dbReference>
<sequence length="121" mass="13985">MGIVAAIGVLLPFPFYYFLWTNPQAWVNLCGTSRDPSKVMAQVSHFLKLLQFISLYSVSSSLSWPPPFYFWPLFGFGQFLNFRGVPIAWRSRDLLWCAVREDHPLGDSVSIWGYKRSTVCW</sequence>
<evidence type="ECO:0000256" key="2">
    <source>
        <dbReference type="ARBA" id="ARBA00022679"/>
    </source>
</evidence>
<evidence type="ECO:0000313" key="6">
    <source>
        <dbReference type="Proteomes" id="UP001154282"/>
    </source>
</evidence>
<dbReference type="Proteomes" id="UP001154282">
    <property type="component" value="Unassembled WGS sequence"/>
</dbReference>
<organism evidence="5 6">
    <name type="scientific">Linum tenue</name>
    <dbReference type="NCBI Taxonomy" id="586396"/>
    <lineage>
        <taxon>Eukaryota</taxon>
        <taxon>Viridiplantae</taxon>
        <taxon>Streptophyta</taxon>
        <taxon>Embryophyta</taxon>
        <taxon>Tracheophyta</taxon>
        <taxon>Spermatophyta</taxon>
        <taxon>Magnoliopsida</taxon>
        <taxon>eudicotyledons</taxon>
        <taxon>Gunneridae</taxon>
        <taxon>Pentapetalae</taxon>
        <taxon>rosids</taxon>
        <taxon>fabids</taxon>
        <taxon>Malpighiales</taxon>
        <taxon>Linaceae</taxon>
        <taxon>Linum</taxon>
    </lineage>
</organism>
<dbReference type="AlphaFoldDB" id="A0AAV0KEY2"/>
<dbReference type="PANTHER" id="PTHR15458:SF5">
    <property type="entry name" value="PHOSPHATIDYLETHANOLAMINE N-METHYLTRANSFERASE"/>
    <property type="match status" value="1"/>
</dbReference>
<comment type="caution">
    <text evidence="5">The sequence shown here is derived from an EMBL/GenBank/DDBJ whole genome shotgun (WGS) entry which is preliminary data.</text>
</comment>
<evidence type="ECO:0000256" key="3">
    <source>
        <dbReference type="ARBA" id="ARBA00022691"/>
    </source>
</evidence>
<keyword evidence="6" id="KW-1185">Reference proteome</keyword>
<keyword evidence="1" id="KW-0489">Methyltransferase</keyword>
<evidence type="ECO:0000313" key="5">
    <source>
        <dbReference type="EMBL" id="CAI0420800.1"/>
    </source>
</evidence>
<evidence type="ECO:0000256" key="4">
    <source>
        <dbReference type="ARBA" id="ARBA00022824"/>
    </source>
</evidence>
<dbReference type="EMBL" id="CAMGYJ010000005">
    <property type="protein sequence ID" value="CAI0420800.1"/>
    <property type="molecule type" value="Genomic_DNA"/>
</dbReference>
<dbReference type="GO" id="GO:0032259">
    <property type="term" value="P:methylation"/>
    <property type="evidence" value="ECO:0007669"/>
    <property type="project" value="UniProtKB-KW"/>
</dbReference>